<proteinExistence type="predicted"/>
<dbReference type="RefSeq" id="WP_233050930.1">
    <property type="nucleotide sequence ID" value="NZ_JAIMJA010000001.1"/>
</dbReference>
<protein>
    <recommendedName>
        <fullName evidence="4">Lipoprotein</fullName>
    </recommendedName>
</protein>
<evidence type="ECO:0000313" key="3">
    <source>
        <dbReference type="Proteomes" id="UP001201273"/>
    </source>
</evidence>
<dbReference type="Proteomes" id="UP001201273">
    <property type="component" value="Unassembled WGS sequence"/>
</dbReference>
<dbReference type="InterPro" id="IPR019734">
    <property type="entry name" value="TPR_rpt"/>
</dbReference>
<feature type="repeat" description="TPR" evidence="1">
    <location>
        <begin position="180"/>
        <end position="213"/>
    </location>
</feature>
<dbReference type="EMBL" id="JAIMJA010000001">
    <property type="protein sequence ID" value="MCE2593311.1"/>
    <property type="molecule type" value="Genomic_DNA"/>
</dbReference>
<evidence type="ECO:0008006" key="4">
    <source>
        <dbReference type="Google" id="ProtNLM"/>
    </source>
</evidence>
<name>A0ABS8W300_9GAMM</name>
<reference evidence="2 3" key="1">
    <citation type="journal article" date="2022" name="Environ. Microbiol. Rep.">
        <title>Eco-phylogenetic analyses reveal divergent evolution of vitamin B12 metabolism in the marine bacterial family 'Psychromonadaceae'.</title>
        <authorList>
            <person name="Jin X."/>
            <person name="Yang Y."/>
            <person name="Cao H."/>
            <person name="Gao B."/>
            <person name="Zhao Z."/>
        </authorList>
    </citation>
    <scope>NUCLEOTIDE SEQUENCE [LARGE SCALE GENOMIC DNA]</scope>
    <source>
        <strain evidence="2 3">MKS20</strain>
    </source>
</reference>
<keyword evidence="3" id="KW-1185">Reference proteome</keyword>
<keyword evidence="1" id="KW-0802">TPR repeat</keyword>
<evidence type="ECO:0000313" key="2">
    <source>
        <dbReference type="EMBL" id="MCE2593311.1"/>
    </source>
</evidence>
<evidence type="ECO:0000256" key="1">
    <source>
        <dbReference type="PROSITE-ProRule" id="PRU00339"/>
    </source>
</evidence>
<accession>A0ABS8W300</accession>
<dbReference type="PROSITE" id="PS50005">
    <property type="entry name" value="TPR"/>
    <property type="match status" value="1"/>
</dbReference>
<sequence>MQPQRTLVAQGQFGLAADSIEPGSPTEHNHTLLLLEKGRAQFLAQQWQQSLETFKQADAVLVAQDKAAQYRLSQGINQLSTAISNDNAIIYAVPSYERTLLHHYLALNYLALQQPEAALVEIRRANLQQEKALAEHQVWLQSAVDKAKQNGILADTQSALNAYPDMSGVIGELKNGYQNAYTFYFSALLYDAAREYNSAYIDYKRALEITPDNIYVQRRLFDLANQLNMVDDIAQFERDFRQLKPRVEHNTSTARVVFLIESGLIAAKQEVRLPVPIRSSDGYYGVFNVAMPVYQPDGQAQSFSIIDEGRRLDAAPIAKLTAMAAKQLQEDLTGQLIRQGIRLFAKEMLRQKVAKEAGDWGNLLINLYNMASETADTRSWSLLPNEALVIDTHLALGQHGVILRDGRHQHPIDFKVQAGKLNLVLISVQNSGITSQVFPL</sequence>
<dbReference type="Gene3D" id="1.25.40.10">
    <property type="entry name" value="Tetratricopeptide repeat domain"/>
    <property type="match status" value="1"/>
</dbReference>
<organism evidence="2 3">
    <name type="scientific">Motilimonas cestriensis</name>
    <dbReference type="NCBI Taxonomy" id="2742685"/>
    <lineage>
        <taxon>Bacteria</taxon>
        <taxon>Pseudomonadati</taxon>
        <taxon>Pseudomonadota</taxon>
        <taxon>Gammaproteobacteria</taxon>
        <taxon>Alteromonadales</taxon>
        <taxon>Alteromonadales genera incertae sedis</taxon>
        <taxon>Motilimonas</taxon>
    </lineage>
</organism>
<comment type="caution">
    <text evidence="2">The sequence shown here is derived from an EMBL/GenBank/DDBJ whole genome shotgun (WGS) entry which is preliminary data.</text>
</comment>
<gene>
    <name evidence="2" type="ORF">K6Y31_00550</name>
</gene>
<dbReference type="InterPro" id="IPR011990">
    <property type="entry name" value="TPR-like_helical_dom_sf"/>
</dbReference>
<dbReference type="SUPFAM" id="SSF48452">
    <property type="entry name" value="TPR-like"/>
    <property type="match status" value="1"/>
</dbReference>